<keyword evidence="3" id="KW-1185">Reference proteome</keyword>
<accession>A0ABW3ZCR0</accession>
<evidence type="ECO:0000313" key="3">
    <source>
        <dbReference type="Proteomes" id="UP001597171"/>
    </source>
</evidence>
<sequence>LAALDGAEGAPAPQRTSIAGDLIRLPHVYRGVARSRVAPLYRAALAHAQAHLAFGVRQPVGQLRPLQIAMVGLIEDARVEALALRRFPGLRALWTPWHEARPDAAMTAGMLMARLSRALLDPDYADPDGFVAKGRRLFAEAEGRLDDPLTARAIGGLIGHDMGQMRLRFDLKAYVVEPLYRDDNLALWEFREPPDDRADEIEQAVDAARPRPEDRDDGRPSDEPPEPEAGRARSVAAEDRGTVVAVYPEWDRAAGA</sequence>
<evidence type="ECO:0000313" key="2">
    <source>
        <dbReference type="EMBL" id="MFD1333900.1"/>
    </source>
</evidence>
<dbReference type="EMBL" id="JBHTMX010000407">
    <property type="protein sequence ID" value="MFD1333900.1"/>
    <property type="molecule type" value="Genomic_DNA"/>
</dbReference>
<dbReference type="Proteomes" id="UP001597171">
    <property type="component" value="Unassembled WGS sequence"/>
</dbReference>
<proteinExistence type="predicted"/>
<comment type="caution">
    <text evidence="2">The sequence shown here is derived from an EMBL/GenBank/DDBJ whole genome shotgun (WGS) entry which is preliminary data.</text>
</comment>
<feature type="non-terminal residue" evidence="2">
    <location>
        <position position="1"/>
    </location>
</feature>
<organism evidence="2 3">
    <name type="scientific">Methylopila musalis</name>
    <dbReference type="NCBI Taxonomy" id="1134781"/>
    <lineage>
        <taxon>Bacteria</taxon>
        <taxon>Pseudomonadati</taxon>
        <taxon>Pseudomonadota</taxon>
        <taxon>Alphaproteobacteria</taxon>
        <taxon>Hyphomicrobiales</taxon>
        <taxon>Methylopilaceae</taxon>
        <taxon>Methylopila</taxon>
    </lineage>
</organism>
<feature type="non-terminal residue" evidence="2">
    <location>
        <position position="256"/>
    </location>
</feature>
<name>A0ABW3ZCR0_9HYPH</name>
<protein>
    <submittedName>
        <fullName evidence="2">Uncharacterized protein</fullName>
    </submittedName>
</protein>
<evidence type="ECO:0000256" key="1">
    <source>
        <dbReference type="SAM" id="MobiDB-lite"/>
    </source>
</evidence>
<gene>
    <name evidence="2" type="ORF">ACFQ4O_17985</name>
</gene>
<reference evidence="3" key="1">
    <citation type="journal article" date="2019" name="Int. J. Syst. Evol. Microbiol.">
        <title>The Global Catalogue of Microorganisms (GCM) 10K type strain sequencing project: providing services to taxonomists for standard genome sequencing and annotation.</title>
        <authorList>
            <consortium name="The Broad Institute Genomics Platform"/>
            <consortium name="The Broad Institute Genome Sequencing Center for Infectious Disease"/>
            <person name="Wu L."/>
            <person name="Ma J."/>
        </authorList>
    </citation>
    <scope>NUCLEOTIDE SEQUENCE [LARGE SCALE GENOMIC DNA]</scope>
    <source>
        <strain evidence="3">CCUG 61696</strain>
    </source>
</reference>
<feature type="compositionally biased region" description="Basic and acidic residues" evidence="1">
    <location>
        <begin position="208"/>
        <end position="240"/>
    </location>
</feature>
<feature type="region of interest" description="Disordered" evidence="1">
    <location>
        <begin position="196"/>
        <end position="240"/>
    </location>
</feature>